<dbReference type="PANTHER" id="PTHR11864">
    <property type="entry name" value="PRE-MRNA-PROCESSING PROTEIN PRP40"/>
    <property type="match status" value="1"/>
</dbReference>
<dbReference type="OMA" id="EPTKYHY"/>
<dbReference type="GO" id="GO:0045292">
    <property type="term" value="P:mRNA cis splicing, via spliceosome"/>
    <property type="evidence" value="ECO:0007669"/>
    <property type="project" value="InterPro"/>
</dbReference>
<dbReference type="EMBL" id="LLZZ01000167">
    <property type="protein sequence ID" value="KTA96769.1"/>
    <property type="molecule type" value="Genomic_DNA"/>
</dbReference>
<dbReference type="InterPro" id="IPR036517">
    <property type="entry name" value="FF_domain_sf"/>
</dbReference>
<dbReference type="GO" id="GO:0003723">
    <property type="term" value="F:RNA binding"/>
    <property type="evidence" value="ECO:0007669"/>
    <property type="project" value="TreeGrafter"/>
</dbReference>
<organism evidence="4 5">
    <name type="scientific">Candida glabrata</name>
    <name type="common">Yeast</name>
    <name type="synonym">Torulopsis glabrata</name>
    <dbReference type="NCBI Taxonomy" id="5478"/>
    <lineage>
        <taxon>Eukaryota</taxon>
        <taxon>Fungi</taxon>
        <taxon>Dikarya</taxon>
        <taxon>Ascomycota</taxon>
        <taxon>Saccharomycotina</taxon>
        <taxon>Saccharomycetes</taxon>
        <taxon>Saccharomycetales</taxon>
        <taxon>Saccharomycetaceae</taxon>
        <taxon>Nakaseomyces</taxon>
    </lineage>
</organism>
<dbReference type="CDD" id="cd00201">
    <property type="entry name" value="WW"/>
    <property type="match status" value="1"/>
</dbReference>
<proteinExistence type="predicted"/>
<dbReference type="InterPro" id="IPR036020">
    <property type="entry name" value="WW_dom_sf"/>
</dbReference>
<feature type="domain" description="WW" evidence="2">
    <location>
        <begin position="9"/>
        <end position="36"/>
    </location>
</feature>
<dbReference type="GO" id="GO:0005685">
    <property type="term" value="C:U1 snRNP"/>
    <property type="evidence" value="ECO:0007669"/>
    <property type="project" value="TreeGrafter"/>
</dbReference>
<dbReference type="Gene3D" id="1.10.10.440">
    <property type="entry name" value="FF domain"/>
    <property type="match status" value="1"/>
</dbReference>
<name>A0A0W0EGC9_CANGB</name>
<comment type="caution">
    <text evidence="4">The sequence shown here is derived from an EMBL/GenBank/DDBJ whole genome shotgun (WGS) entry which is preliminary data.</text>
</comment>
<dbReference type="EMBL" id="LLZZ01000153">
    <property type="protein sequence ID" value="KTA98424.1"/>
    <property type="molecule type" value="Genomic_DNA"/>
</dbReference>
<dbReference type="InterPro" id="IPR039726">
    <property type="entry name" value="Prp40-like"/>
</dbReference>
<dbReference type="Pfam" id="PF00397">
    <property type="entry name" value="WW"/>
    <property type="match status" value="1"/>
</dbReference>
<evidence type="ECO:0000313" key="5">
    <source>
        <dbReference type="Proteomes" id="UP000054886"/>
    </source>
</evidence>
<evidence type="ECO:0000256" key="1">
    <source>
        <dbReference type="SAM" id="MobiDB-lite"/>
    </source>
</evidence>
<dbReference type="VEuPathDB" id="FungiDB:B1J91_L08404g"/>
<feature type="region of interest" description="Disordered" evidence="1">
    <location>
        <begin position="167"/>
        <end position="187"/>
    </location>
</feature>
<evidence type="ECO:0000313" key="3">
    <source>
        <dbReference type="EMBL" id="KTA96769.1"/>
    </source>
</evidence>
<dbReference type="SMART" id="SM00441">
    <property type="entry name" value="FF"/>
    <property type="match status" value="1"/>
</dbReference>
<dbReference type="VEuPathDB" id="FungiDB:GVI51_L08349"/>
<accession>A0A0W0EGC9</accession>
<dbReference type="Gene3D" id="2.20.70.10">
    <property type="match status" value="1"/>
</dbReference>
<dbReference type="PROSITE" id="PS50020">
    <property type="entry name" value="WW_DOMAIN_2"/>
    <property type="match status" value="1"/>
</dbReference>
<dbReference type="VEuPathDB" id="FungiDB:CAGL0L08404g"/>
<sequence length="410" mass="48016">MQRSRSKLWKEYTAPNGLKYYYNTKTQETTWTKPDTEQKDETADKEIEIKPLVAFELLAGWALIIFSDGSKKYYNCNESQWSRKISHPECLKLIDLLNKDRLLLLIGIIRGYRCRTNAKDLVNEIREDIDFIREDMNAAKTSEDMKSGSTVNNLENTKNALLGYYSSDDEEEPAKRDEQAVVEEPDETNTLEVPDITQELGQDIKDSYFALFAKHELNKYSTWRIESEKVSQDPEFYKIIDDAVRENIFEEWCNAGSVESNEESGDPGDDQFEPTKYHYLSQLVANYDLKPDTIPEDIIKDKKLIKKYRIKDYTTKSEQRQFLSKMLAWYKHMSLEDRKQMFQTYIDRIPVGKYTDIDSDAQEDVESQLLELENQLGIPTSENDLEYYCIDLRSKRDILLSTIRNRVNGK</sequence>
<dbReference type="PANTHER" id="PTHR11864:SF30">
    <property type="entry name" value="PRE-MRNA-SPLICING FACTOR URN1"/>
    <property type="match status" value="1"/>
</dbReference>
<dbReference type="VEuPathDB" id="FungiDB:GWK60_L06743"/>
<dbReference type="SUPFAM" id="SSF81698">
    <property type="entry name" value="FF domain"/>
    <property type="match status" value="1"/>
</dbReference>
<dbReference type="AlphaFoldDB" id="A0A0W0EGC9"/>
<dbReference type="GO" id="GO:0071004">
    <property type="term" value="C:U2-type prespliceosome"/>
    <property type="evidence" value="ECO:0007669"/>
    <property type="project" value="TreeGrafter"/>
</dbReference>
<dbReference type="SUPFAM" id="SSF51045">
    <property type="entry name" value="WW domain"/>
    <property type="match status" value="1"/>
</dbReference>
<reference evidence="4 5" key="1">
    <citation type="submission" date="2015-10" db="EMBL/GenBank/DDBJ databases">
        <title>Draft genomes sequences of Candida glabrata isolates 1A, 1B, 2A, 2B, 3A and 3B.</title>
        <authorList>
            <person name="Haavelsrud O.E."/>
            <person name="Gaustad P."/>
        </authorList>
    </citation>
    <scope>NUCLEOTIDE SEQUENCE [LARGE SCALE GENOMIC DNA]</scope>
    <source>
        <strain evidence="4">910700640</strain>
    </source>
</reference>
<evidence type="ECO:0000259" key="2">
    <source>
        <dbReference type="PROSITE" id="PS50020"/>
    </source>
</evidence>
<dbReference type="SMART" id="SM00456">
    <property type="entry name" value="WW"/>
    <property type="match status" value="1"/>
</dbReference>
<evidence type="ECO:0000313" key="4">
    <source>
        <dbReference type="EMBL" id="KTA98424.1"/>
    </source>
</evidence>
<dbReference type="PROSITE" id="PS01159">
    <property type="entry name" value="WW_DOMAIN_1"/>
    <property type="match status" value="1"/>
</dbReference>
<dbReference type="InterPro" id="IPR002713">
    <property type="entry name" value="FF_domain"/>
</dbReference>
<dbReference type="Proteomes" id="UP000054886">
    <property type="component" value="Unassembled WGS sequence"/>
</dbReference>
<gene>
    <name evidence="4" type="ORF">AO440_005180</name>
    <name evidence="3" type="ORF">AO440_005355</name>
</gene>
<dbReference type="InterPro" id="IPR001202">
    <property type="entry name" value="WW_dom"/>
</dbReference>
<protein>
    <submittedName>
        <fullName evidence="4">Pre-mRNA-splicing factor URN1</fullName>
    </submittedName>
</protein>
<dbReference type="Pfam" id="PF01846">
    <property type="entry name" value="FF"/>
    <property type="match status" value="1"/>
</dbReference>